<protein>
    <submittedName>
        <fullName evidence="1">Variable surface protein</fullName>
    </submittedName>
</protein>
<dbReference type="Proteomes" id="UP000195521">
    <property type="component" value="Unassembled WGS sequence"/>
</dbReference>
<reference evidence="2" key="1">
    <citation type="submission" date="2017-04" db="EMBL/GenBank/DDBJ databases">
        <title>Plasmodium gonderi genome.</title>
        <authorList>
            <person name="Arisue N."/>
            <person name="Honma H."/>
            <person name="Kawai S."/>
            <person name="Tougan T."/>
            <person name="Tanabe K."/>
            <person name="Horii T."/>
        </authorList>
    </citation>
    <scope>NUCLEOTIDE SEQUENCE [LARGE SCALE GENOMIC DNA]</scope>
    <source>
        <strain evidence="2">ATCC 30045</strain>
    </source>
</reference>
<dbReference type="Pfam" id="PF05795">
    <property type="entry name" value="Plasmodium_Vir"/>
    <property type="match status" value="1"/>
</dbReference>
<gene>
    <name evidence="1" type="ORF">PGO_002865</name>
</gene>
<sequence length="209" mass="24930">MWVCNDESIHLLFPKCEEVLGHIKIRHAHSLYNDKCNKFGDKYSDIFNSNIKDICCQSLYYLNKVYNERIDDSLDKAGFKYLYYWLYKYKLKLGGKSTDIKKFYEELMNIFKQNNMNISYITDYQSVTEEEIENLKNLYDMHNSFIFIKEKCNPNENVSYCTKILDIMNKYKPQNIMEHDETCTGKELHNCKNNIVEAIIIPIFIILVI</sequence>
<dbReference type="GeneID" id="39745225"/>
<dbReference type="RefSeq" id="XP_028547006.1">
    <property type="nucleotide sequence ID" value="XM_028691205.1"/>
</dbReference>
<feature type="non-terminal residue" evidence="1">
    <location>
        <position position="209"/>
    </location>
</feature>
<comment type="caution">
    <text evidence="1">The sequence shown here is derived from an EMBL/GenBank/DDBJ whole genome shotgun (WGS) entry which is preliminary data.</text>
</comment>
<dbReference type="InterPro" id="IPR008780">
    <property type="entry name" value="Plasmodium_Vir"/>
</dbReference>
<dbReference type="EMBL" id="BDQF01000308">
    <property type="protein sequence ID" value="GAW84417.1"/>
    <property type="molecule type" value="Genomic_DNA"/>
</dbReference>
<dbReference type="AlphaFoldDB" id="A0A1Y1JTG2"/>
<name>A0A1Y1JTG2_PLAGO</name>
<proteinExistence type="predicted"/>
<organism evidence="1 2">
    <name type="scientific">Plasmodium gonderi</name>
    <dbReference type="NCBI Taxonomy" id="77519"/>
    <lineage>
        <taxon>Eukaryota</taxon>
        <taxon>Sar</taxon>
        <taxon>Alveolata</taxon>
        <taxon>Apicomplexa</taxon>
        <taxon>Aconoidasida</taxon>
        <taxon>Haemosporida</taxon>
        <taxon>Plasmodiidae</taxon>
        <taxon>Plasmodium</taxon>
        <taxon>Plasmodium (Plasmodium)</taxon>
    </lineage>
</organism>
<accession>A0A1Y1JTG2</accession>
<keyword evidence="2" id="KW-1185">Reference proteome</keyword>
<evidence type="ECO:0000313" key="2">
    <source>
        <dbReference type="Proteomes" id="UP000195521"/>
    </source>
</evidence>
<evidence type="ECO:0000313" key="1">
    <source>
        <dbReference type="EMBL" id="GAW84417.1"/>
    </source>
</evidence>